<evidence type="ECO:0000313" key="1">
    <source>
        <dbReference type="EMBL" id="POW04010.1"/>
    </source>
</evidence>
<reference evidence="1" key="1">
    <citation type="submission" date="2017-12" db="EMBL/GenBank/DDBJ databases">
        <title>Gene loss provides genomic basis for host adaptation in cereal stripe rust fungi.</title>
        <authorList>
            <person name="Xia C."/>
        </authorList>
    </citation>
    <scope>NUCLEOTIDE SEQUENCE [LARGE SCALE GENOMIC DNA]</scope>
    <source>
        <strain evidence="1">93-210</strain>
    </source>
</reference>
<gene>
    <name evidence="1" type="ORF">PSTT_10674</name>
</gene>
<comment type="caution">
    <text evidence="1">The sequence shown here is derived from an EMBL/GenBank/DDBJ whole genome shotgun (WGS) entry which is preliminary data.</text>
</comment>
<dbReference type="VEuPathDB" id="FungiDB:PSHT_00336"/>
<proteinExistence type="predicted"/>
<dbReference type="AlphaFoldDB" id="A0A2S4V3F5"/>
<protein>
    <submittedName>
        <fullName evidence="1">Uncharacterized protein</fullName>
    </submittedName>
</protein>
<accession>A0A2S4V3F5</accession>
<evidence type="ECO:0000313" key="2">
    <source>
        <dbReference type="Proteomes" id="UP000239156"/>
    </source>
</evidence>
<dbReference type="EMBL" id="PKSL01000117">
    <property type="protein sequence ID" value="POW04010.1"/>
    <property type="molecule type" value="Genomic_DNA"/>
</dbReference>
<keyword evidence="2" id="KW-1185">Reference proteome</keyword>
<name>A0A2S4V3F5_9BASI</name>
<sequence>MVYNPQEEYRESSIQHSQSMILQLHSELPLLPNLPYPQQVAYHNSRIVLCLHSSTMARTNSFLLAELPGQQYQLTACRSPPFDYTVSQATSISIADPVPDHQISVKRGMPLILLDNTGHEEHLEMGTRLLLIAVTSNSLTVKPLTGSTQGLNVTLHRLTYVPQNQRACATHTSFSQFPVAAAFAVPMHDKYYDFPALHISYSP</sequence>
<dbReference type="Proteomes" id="UP000239156">
    <property type="component" value="Unassembled WGS sequence"/>
</dbReference>
<dbReference type="VEuPathDB" id="FungiDB:PSTT_10674"/>
<organism evidence="1 2">
    <name type="scientific">Puccinia striiformis</name>
    <dbReference type="NCBI Taxonomy" id="27350"/>
    <lineage>
        <taxon>Eukaryota</taxon>
        <taxon>Fungi</taxon>
        <taxon>Dikarya</taxon>
        <taxon>Basidiomycota</taxon>
        <taxon>Pucciniomycotina</taxon>
        <taxon>Pucciniomycetes</taxon>
        <taxon>Pucciniales</taxon>
        <taxon>Pucciniaceae</taxon>
        <taxon>Puccinia</taxon>
    </lineage>
</organism>